<evidence type="ECO:0000259" key="4">
    <source>
        <dbReference type="Pfam" id="PF25023"/>
    </source>
</evidence>
<feature type="domain" description="Teneurin-like YD-shell" evidence="4">
    <location>
        <begin position="1524"/>
        <end position="1625"/>
    </location>
</feature>
<dbReference type="PATRIC" id="fig|1073571.4.peg.3225"/>
<protein>
    <recommendedName>
        <fullName evidence="4">Teneurin-like YD-shell domain-containing protein</fullName>
    </recommendedName>
</protein>
<keyword evidence="1" id="KW-0677">Repeat</keyword>
<dbReference type="PANTHER" id="PTHR32305">
    <property type="match status" value="1"/>
</dbReference>
<dbReference type="Gene3D" id="3.90.930.1">
    <property type="match status" value="1"/>
</dbReference>
<reference evidence="6" key="1">
    <citation type="submission" date="2015-03" db="EMBL/GenBank/DDBJ databases">
        <authorList>
            <person name="Wibberg D."/>
        </authorList>
    </citation>
    <scope>NUCLEOTIDE SEQUENCE [LARGE SCALE GENOMIC DNA]</scope>
</reference>
<dbReference type="RefSeq" id="WP_231869901.1">
    <property type="nucleotide sequence ID" value="NZ_LN831776.1"/>
</dbReference>
<dbReference type="InterPro" id="IPR050708">
    <property type="entry name" value="T6SS_VgrG/RHS"/>
</dbReference>
<sequence>MNKKKLLKKIVLCLMCFILAIPGIPLSAKRGEQSSEMNPMVSAPPNLEMETFPQPSADNTNTLKQTSSKAERPPIDDVFTVQEEVYQPSKEPSAILSIKAKTLEKQKFLNSAALQRSLTAETKPSQDLSQSEIDSLVLAGASRLDVYWINLLRLTPSKWAPLELLKWKQKGNITWEQIQSELNGETSLNLEEPSVQDSVYTVTEDILHLQQRPSVTSQVYVKDSNVLNDLGITAATTTAFDLAVDSAFDGLIREAQINQTKKPQFEDRSGSSESVDPASGTLLFKKNLINLPGRDGLDLDVGLKYNSNNSTPFRLRYDSAVGNYTIGSYSILGSGWDFQFPSVQGSGEYLYYNDGKGSSYRVSEYWSDPLTSYTHIVKYNGKDKRFMFDRQHIFSNGEYSSDYYMEYADKKREYFGYNGLLLGIVDRFGNTITFKYETRELFVRDNVSKQTMYLLSSITDSIGREVKISYENNIETTGAFSGNHVYIRVYEGTREVQKVTLTAGRVMTTVNEIQKYIPLLDSITNQVGEKTYFNYDYKRAKYNPHSYYYGEQNYNFHALLTKITYPSSTTNYTYQEVIRHIGSYETVEEFQVNSRSDHTGSMAYHSVNYEYIGNYTGENLPDYPEWLPESYRYGSTATLQSNTSSNGQRTKYTFDGKGRLLSTDIQASNGERQVVTNEAFHETFLYSPTRTRTTEYGVGDSDATANHMYTETVFNEWGLVQSQTKPLTSAQYNNPALKQRYTTILTYEPHYLMLESKAWYQNETDQSPLTERYTYTAEGRIATSTNARNEQTSYTYGYFDGLGKIERATAETWADNRLAAKSVVRYGSENDYAYPTEQQQWFNVGTAEEKVVKTLIAYDKGNGQIIRKTDGNNQSVTYEYDAGGRLKKETHPVRTNANGERYSEVIDYNYYRQTSVNFDAVNAGIIVLKVNTIKTVTNLSTHDAVITNSDVLYNGLGLVLLEEHYDDNAGKWVYQQYHYDDMGRPVYSIDPAGNTLTVSYDAWGRQNRATNANGDLVVSDYSFKARTNTSYIQDKNTGEKLNYVQQAYDAWGNKISASTYKDWPTNQQQITESYRYDIAGNITGYTDPNHNVNEDGVTTTYAYDALGRLSAVKDALNQTTNYSYDGSGQVSKVTIQAKNGSPQTLNTKTYNELGLLKVKQDGASQNESYTYNSAGQLAAKTDRNGSTFGYTYDESGQLKKSTISGMINNVAQTQETNVIFGKDHPRNQVIQTLTNNVVTATQTQVMDSLGQVRSTSSVAGNHSAYIGNQRDVLGRMTQINDNYMGFYTNYLYNKQRLDKVQTNGSSTVTGAASANVQYSYFANDLVKSITYPTLTDGSILKTEYTYNKALGWTESIWNTKGSDVLSGYSYGYDNNGNRVSVSEVRKGSSTAQTTSYTYDALNRLLSITRPDGAKTTYTYDVRGNRQTLSDTGNVNLDTLDTSYTYDLQNTLTSINKGGSTTSFKYYADGLRSMKTNGNTQTQVNYNLNGEVISQEKIVSGVFVEQANFVRGDRVLVKKDKKNNSVTDYYYLYNGHGDVVQIVDTSGAVINNYTYDEWGNITSQVEGTSNSFKYTGEVYDPETGLYYLRARYYDPSMGRFLNEDTVEGHIDNPLSLNLYTYVENNPLIYVDPTGHMSFKTYWYISRGSQDGFLNIAGSTASALFKSQTYKSIYGVGKGLYNGDISLGDLGNAFGSAFIDPFNYLIDHADHIFNGNPTKNESYAYGRKYAEALFNLQGAMGTAAGVTKLILKAPSLVASMGAANIIKAVPKLEGLASSAVSSKRPIIGILRANGQIDAFVQPENYGAFLSHEQLGLTKGDLGFGLSYYDGQWSVRGSGYASAKGWAQPTPEQAEMIKKLFGVGD</sequence>
<dbReference type="EMBL" id="LN831776">
    <property type="protein sequence ID" value="CQR55429.1"/>
    <property type="molecule type" value="Genomic_DNA"/>
</dbReference>
<dbReference type="KEGG" id="pri:PRIO_3026"/>
<keyword evidence="3" id="KW-0732">Signal</keyword>
<dbReference type="HOGENOM" id="CLU_001806_0_0_9"/>
<dbReference type="InterPro" id="IPR022385">
    <property type="entry name" value="Rhs_assc_core"/>
</dbReference>
<dbReference type="Pfam" id="PF05593">
    <property type="entry name" value="RHS_repeat"/>
    <property type="match status" value="2"/>
</dbReference>
<name>A0A0E4HDK1_9BACL</name>
<proteinExistence type="predicted"/>
<evidence type="ECO:0000313" key="5">
    <source>
        <dbReference type="EMBL" id="CQR55429.1"/>
    </source>
</evidence>
<feature type="chain" id="PRO_5039583165" description="Teneurin-like YD-shell domain-containing protein" evidence="3">
    <location>
        <begin position="21"/>
        <end position="1862"/>
    </location>
</feature>
<dbReference type="Proteomes" id="UP000033163">
    <property type="component" value="Chromosome I"/>
</dbReference>
<gene>
    <name evidence="5" type="ORF">PRIO_3026</name>
</gene>
<dbReference type="STRING" id="483937.AMQ84_03385"/>
<dbReference type="NCBIfam" id="TIGR03696">
    <property type="entry name" value="Rhs_assc_core"/>
    <property type="match status" value="1"/>
</dbReference>
<dbReference type="InterPro" id="IPR031325">
    <property type="entry name" value="RHS_repeat"/>
</dbReference>
<dbReference type="InterPro" id="IPR056823">
    <property type="entry name" value="TEN-like_YD-shell"/>
</dbReference>
<dbReference type="PANTHER" id="PTHR32305:SF15">
    <property type="entry name" value="PROTEIN RHSA-RELATED"/>
    <property type="match status" value="1"/>
</dbReference>
<feature type="signal peptide" evidence="3">
    <location>
        <begin position="1"/>
        <end position="20"/>
    </location>
</feature>
<evidence type="ECO:0000256" key="3">
    <source>
        <dbReference type="SAM" id="SignalP"/>
    </source>
</evidence>
<evidence type="ECO:0000256" key="1">
    <source>
        <dbReference type="ARBA" id="ARBA00022737"/>
    </source>
</evidence>
<dbReference type="Gene3D" id="2.180.10.10">
    <property type="entry name" value="RHS repeat-associated core"/>
    <property type="match status" value="2"/>
</dbReference>
<dbReference type="InterPro" id="IPR006530">
    <property type="entry name" value="YD"/>
</dbReference>
<feature type="domain" description="Teneurin-like YD-shell" evidence="4">
    <location>
        <begin position="1101"/>
        <end position="1208"/>
    </location>
</feature>
<dbReference type="NCBIfam" id="TIGR01643">
    <property type="entry name" value="YD_repeat_2x"/>
    <property type="match status" value="6"/>
</dbReference>
<accession>A0A0E4HDK1</accession>
<evidence type="ECO:0000313" key="6">
    <source>
        <dbReference type="Proteomes" id="UP000033163"/>
    </source>
</evidence>
<dbReference type="Pfam" id="PF25023">
    <property type="entry name" value="TEN_YD-shell"/>
    <property type="match status" value="2"/>
</dbReference>
<evidence type="ECO:0000256" key="2">
    <source>
        <dbReference type="SAM" id="MobiDB-lite"/>
    </source>
</evidence>
<feature type="compositionally biased region" description="Polar residues" evidence="2">
    <location>
        <begin position="53"/>
        <end position="68"/>
    </location>
</feature>
<organism evidence="5 6">
    <name type="scientific">Paenibacillus riograndensis SBR5</name>
    <dbReference type="NCBI Taxonomy" id="1073571"/>
    <lineage>
        <taxon>Bacteria</taxon>
        <taxon>Bacillati</taxon>
        <taxon>Bacillota</taxon>
        <taxon>Bacilli</taxon>
        <taxon>Bacillales</taxon>
        <taxon>Paenibacillaceae</taxon>
        <taxon>Paenibacillus</taxon>
        <taxon>Paenibacillus sonchi group</taxon>
    </lineage>
</organism>
<feature type="region of interest" description="Disordered" evidence="2">
    <location>
        <begin position="259"/>
        <end position="278"/>
    </location>
</feature>
<feature type="region of interest" description="Disordered" evidence="2">
    <location>
        <begin position="35"/>
        <end position="74"/>
    </location>
</feature>